<dbReference type="CDD" id="cd04077">
    <property type="entry name" value="Peptidases_S8_PCSK9_ProteinaseK_like"/>
    <property type="match status" value="1"/>
</dbReference>
<evidence type="ECO:0000256" key="8">
    <source>
        <dbReference type="SAM" id="SignalP"/>
    </source>
</evidence>
<protein>
    <submittedName>
        <fullName evidence="11">Subtilisin-like serine protease-like protein PR1A</fullName>
    </submittedName>
</protein>
<evidence type="ECO:0000256" key="4">
    <source>
        <dbReference type="ARBA" id="ARBA00022801"/>
    </source>
</evidence>
<dbReference type="PANTHER" id="PTHR43806:SF58">
    <property type="entry name" value="ALKALINE PROTEASE 1-RELATED"/>
    <property type="match status" value="1"/>
</dbReference>
<evidence type="ECO:0000313" key="11">
    <source>
        <dbReference type="EMBL" id="KAF2800151.1"/>
    </source>
</evidence>
<dbReference type="PROSITE" id="PS00137">
    <property type="entry name" value="SUBTILASE_HIS"/>
    <property type="match status" value="1"/>
</dbReference>
<accession>A0A6A6XUA2</accession>
<dbReference type="InterPro" id="IPR010259">
    <property type="entry name" value="S8pro/Inhibitor_I9"/>
</dbReference>
<feature type="signal peptide" evidence="8">
    <location>
        <begin position="1"/>
        <end position="16"/>
    </location>
</feature>
<feature type="domain" description="Inhibitor I9" evidence="10">
    <location>
        <begin position="31"/>
        <end position="97"/>
    </location>
</feature>
<reference evidence="11" key="1">
    <citation type="journal article" date="2020" name="Stud. Mycol.">
        <title>101 Dothideomycetes genomes: a test case for predicting lifestyles and emergence of pathogens.</title>
        <authorList>
            <person name="Haridas S."/>
            <person name="Albert R."/>
            <person name="Binder M."/>
            <person name="Bloem J."/>
            <person name="Labutti K."/>
            <person name="Salamov A."/>
            <person name="Andreopoulos B."/>
            <person name="Baker S."/>
            <person name="Barry K."/>
            <person name="Bills G."/>
            <person name="Bluhm B."/>
            <person name="Cannon C."/>
            <person name="Castanera R."/>
            <person name="Culley D."/>
            <person name="Daum C."/>
            <person name="Ezra D."/>
            <person name="Gonzalez J."/>
            <person name="Henrissat B."/>
            <person name="Kuo A."/>
            <person name="Liang C."/>
            <person name="Lipzen A."/>
            <person name="Lutzoni F."/>
            <person name="Magnuson J."/>
            <person name="Mondo S."/>
            <person name="Nolan M."/>
            <person name="Ohm R."/>
            <person name="Pangilinan J."/>
            <person name="Park H.-J."/>
            <person name="Ramirez L."/>
            <person name="Alfaro M."/>
            <person name="Sun H."/>
            <person name="Tritt A."/>
            <person name="Yoshinaga Y."/>
            <person name="Zwiers L.-H."/>
            <person name="Turgeon B."/>
            <person name="Goodwin S."/>
            <person name="Spatafora J."/>
            <person name="Crous P."/>
            <person name="Grigoriev I."/>
        </authorList>
    </citation>
    <scope>NUCLEOTIDE SEQUENCE</scope>
    <source>
        <strain evidence="11">CBS 109.77</strain>
    </source>
</reference>
<dbReference type="PRINTS" id="PR00723">
    <property type="entry name" value="SUBTILISIN"/>
</dbReference>
<dbReference type="Gene3D" id="3.30.70.80">
    <property type="entry name" value="Peptidase S8 propeptide/proteinase inhibitor I9"/>
    <property type="match status" value="1"/>
</dbReference>
<dbReference type="InterPro" id="IPR015500">
    <property type="entry name" value="Peptidase_S8_subtilisin-rel"/>
</dbReference>
<keyword evidence="12" id="KW-1185">Reference proteome</keyword>
<keyword evidence="5 6" id="KW-0720">Serine protease</keyword>
<dbReference type="OrthoDB" id="206201at2759"/>
<keyword evidence="2 6" id="KW-0645">Protease</keyword>
<dbReference type="Pfam" id="PF05922">
    <property type="entry name" value="Inhibitor_I9"/>
    <property type="match status" value="1"/>
</dbReference>
<dbReference type="PROSITE" id="PS51892">
    <property type="entry name" value="SUBTILASE"/>
    <property type="match status" value="1"/>
</dbReference>
<dbReference type="InterPro" id="IPR050131">
    <property type="entry name" value="Peptidase_S8_subtilisin-like"/>
</dbReference>
<feature type="chain" id="PRO_5025637728" evidence="8">
    <location>
        <begin position="17"/>
        <end position="391"/>
    </location>
</feature>
<dbReference type="InterPro" id="IPR023828">
    <property type="entry name" value="Peptidase_S8_Ser-AS"/>
</dbReference>
<dbReference type="SUPFAM" id="SSF52743">
    <property type="entry name" value="Subtilisin-like"/>
    <property type="match status" value="1"/>
</dbReference>
<dbReference type="EMBL" id="MU001752">
    <property type="protein sequence ID" value="KAF2800151.1"/>
    <property type="molecule type" value="Genomic_DNA"/>
</dbReference>
<dbReference type="InterPro" id="IPR037045">
    <property type="entry name" value="S8pro/Inhibitor_I9_sf"/>
</dbReference>
<dbReference type="GO" id="GO:0004252">
    <property type="term" value="F:serine-type endopeptidase activity"/>
    <property type="evidence" value="ECO:0007669"/>
    <property type="project" value="UniProtKB-UniRule"/>
</dbReference>
<keyword evidence="3 8" id="KW-0732">Signal</keyword>
<dbReference type="InterPro" id="IPR023827">
    <property type="entry name" value="Peptidase_S8_Asp-AS"/>
</dbReference>
<dbReference type="GO" id="GO:0006508">
    <property type="term" value="P:proteolysis"/>
    <property type="evidence" value="ECO:0007669"/>
    <property type="project" value="UniProtKB-KW"/>
</dbReference>
<dbReference type="InterPro" id="IPR022398">
    <property type="entry name" value="Peptidase_S8_His-AS"/>
</dbReference>
<dbReference type="FunFam" id="3.40.50.200:FF:000014">
    <property type="entry name" value="Proteinase K"/>
    <property type="match status" value="1"/>
</dbReference>
<evidence type="ECO:0000256" key="7">
    <source>
        <dbReference type="RuleBase" id="RU003355"/>
    </source>
</evidence>
<feature type="active site" description="Charge relay system" evidence="6">
    <location>
        <position position="146"/>
    </location>
</feature>
<gene>
    <name evidence="11" type="ORF">K505DRAFT_345404</name>
</gene>
<dbReference type="PANTHER" id="PTHR43806">
    <property type="entry name" value="PEPTIDASE S8"/>
    <property type="match status" value="1"/>
</dbReference>
<feature type="active site" description="Charge relay system" evidence="6">
    <location>
        <position position="178"/>
    </location>
</feature>
<dbReference type="SUPFAM" id="SSF54897">
    <property type="entry name" value="Protease propeptides/inhibitors"/>
    <property type="match status" value="1"/>
</dbReference>
<organism evidence="11 12">
    <name type="scientific">Melanomma pulvis-pyrius CBS 109.77</name>
    <dbReference type="NCBI Taxonomy" id="1314802"/>
    <lineage>
        <taxon>Eukaryota</taxon>
        <taxon>Fungi</taxon>
        <taxon>Dikarya</taxon>
        <taxon>Ascomycota</taxon>
        <taxon>Pezizomycotina</taxon>
        <taxon>Dothideomycetes</taxon>
        <taxon>Pleosporomycetidae</taxon>
        <taxon>Pleosporales</taxon>
        <taxon>Melanommataceae</taxon>
        <taxon>Melanomma</taxon>
    </lineage>
</organism>
<dbReference type="InterPro" id="IPR036852">
    <property type="entry name" value="Peptidase_S8/S53_dom_sf"/>
</dbReference>
<dbReference type="AlphaFoldDB" id="A0A6A6XUA2"/>
<dbReference type="Proteomes" id="UP000799757">
    <property type="component" value="Unassembled WGS sequence"/>
</dbReference>
<dbReference type="InterPro" id="IPR000209">
    <property type="entry name" value="Peptidase_S8/S53_dom"/>
</dbReference>
<evidence type="ECO:0000313" key="12">
    <source>
        <dbReference type="Proteomes" id="UP000799757"/>
    </source>
</evidence>
<sequence>MRFELVLAAALPLALAAPVITPRAGQVIPGKYIVKFKNDALQDVVEGALALLKKSPDHVYSFGKYKGIAGEISDSVVELLAALPGVEYIEKDAIVQANLGEIEKRAYVTQSSSTWGLGRISHVAKGTSSYTYDSTAGAGTCVYIIDTGISTTHPEFEGRATFLANYAGDGSNTDGNGHGTHCAGTIGSKTYGVAKKASLFAVKVLDSSGSGTNSGVIAGINYAANDQKTRAACSGGAVGSMSLGGGKSTAVNSAAANAVSAGLFLAVAAGNDNANAANYSPASEPTAFTVGATDSSDARASFSNYGAVVDIFAPGVSILSTWLNGGTNTISGTSMATPHVAGLAAYLLALEGKKTPAALGARIVALSNKNKITGLPSGTANQLAFNGNPSG</sequence>
<keyword evidence="4 6" id="KW-0378">Hydrolase</keyword>
<evidence type="ECO:0000256" key="5">
    <source>
        <dbReference type="ARBA" id="ARBA00022825"/>
    </source>
</evidence>
<evidence type="ECO:0000256" key="1">
    <source>
        <dbReference type="ARBA" id="ARBA00011073"/>
    </source>
</evidence>
<dbReference type="Pfam" id="PF00082">
    <property type="entry name" value="Peptidase_S8"/>
    <property type="match status" value="1"/>
</dbReference>
<feature type="active site" description="Charge relay system" evidence="6">
    <location>
        <position position="334"/>
    </location>
</feature>
<evidence type="ECO:0000256" key="6">
    <source>
        <dbReference type="PROSITE-ProRule" id="PRU01240"/>
    </source>
</evidence>
<evidence type="ECO:0000256" key="3">
    <source>
        <dbReference type="ARBA" id="ARBA00022729"/>
    </source>
</evidence>
<feature type="domain" description="Peptidase S8/S53" evidence="9">
    <location>
        <begin position="137"/>
        <end position="367"/>
    </location>
</feature>
<proteinExistence type="inferred from homology"/>
<dbReference type="Gene3D" id="3.40.50.200">
    <property type="entry name" value="Peptidase S8/S53 domain"/>
    <property type="match status" value="1"/>
</dbReference>
<evidence type="ECO:0000256" key="2">
    <source>
        <dbReference type="ARBA" id="ARBA00022670"/>
    </source>
</evidence>
<evidence type="ECO:0000259" key="10">
    <source>
        <dbReference type="Pfam" id="PF05922"/>
    </source>
</evidence>
<dbReference type="PROSITE" id="PS00136">
    <property type="entry name" value="SUBTILASE_ASP"/>
    <property type="match status" value="1"/>
</dbReference>
<dbReference type="GO" id="GO:0005576">
    <property type="term" value="C:extracellular region"/>
    <property type="evidence" value="ECO:0007669"/>
    <property type="project" value="UniProtKB-ARBA"/>
</dbReference>
<name>A0A6A6XUA2_9PLEO</name>
<dbReference type="PROSITE" id="PS00138">
    <property type="entry name" value="SUBTILASE_SER"/>
    <property type="match status" value="1"/>
</dbReference>
<comment type="similarity">
    <text evidence="1 6 7">Belongs to the peptidase S8 family.</text>
</comment>
<dbReference type="InterPro" id="IPR034193">
    <property type="entry name" value="PCSK9_ProteinaseK-like"/>
</dbReference>
<evidence type="ECO:0000259" key="9">
    <source>
        <dbReference type="Pfam" id="PF00082"/>
    </source>
</evidence>